<comment type="caution">
    <text evidence="1">The sequence shown here is derived from an EMBL/GenBank/DDBJ whole genome shotgun (WGS) entry which is preliminary data.</text>
</comment>
<name>A0A7Y9DQK8_9ACTN</name>
<evidence type="ECO:0000313" key="1">
    <source>
        <dbReference type="EMBL" id="NYD24990.1"/>
    </source>
</evidence>
<dbReference type="RefSeq" id="WP_179755757.1">
    <property type="nucleotide sequence ID" value="NZ_BAAAGN010000008.1"/>
</dbReference>
<reference evidence="1 2" key="1">
    <citation type="submission" date="2020-07" db="EMBL/GenBank/DDBJ databases">
        <title>Sequencing the genomes of 1000 actinobacteria strains.</title>
        <authorList>
            <person name="Klenk H.-P."/>
        </authorList>
    </citation>
    <scope>NUCLEOTIDE SEQUENCE [LARGE SCALE GENOMIC DNA]</scope>
    <source>
        <strain evidence="1 2">DSM 7487</strain>
    </source>
</reference>
<accession>A0A7Y9DQK8</accession>
<gene>
    <name evidence="1" type="ORF">BJ968_004530</name>
</gene>
<dbReference type="InterPro" id="IPR019270">
    <property type="entry name" value="DUF2283"/>
</dbReference>
<dbReference type="Proteomes" id="UP000521922">
    <property type="component" value="Unassembled WGS sequence"/>
</dbReference>
<keyword evidence="2" id="KW-1185">Reference proteome</keyword>
<protein>
    <submittedName>
        <fullName evidence="1">Uncharacterized protein YuzE</fullName>
    </submittedName>
</protein>
<organism evidence="1 2">
    <name type="scientific">Kineococcus aurantiacus</name>
    <dbReference type="NCBI Taxonomy" id="37633"/>
    <lineage>
        <taxon>Bacteria</taxon>
        <taxon>Bacillati</taxon>
        <taxon>Actinomycetota</taxon>
        <taxon>Actinomycetes</taxon>
        <taxon>Kineosporiales</taxon>
        <taxon>Kineosporiaceae</taxon>
        <taxon>Kineococcus</taxon>
    </lineage>
</organism>
<dbReference type="EMBL" id="JACCBB010000001">
    <property type="protein sequence ID" value="NYD24990.1"/>
    <property type="molecule type" value="Genomic_DNA"/>
</dbReference>
<evidence type="ECO:0000313" key="2">
    <source>
        <dbReference type="Proteomes" id="UP000521922"/>
    </source>
</evidence>
<proteinExistence type="predicted"/>
<dbReference type="Pfam" id="PF10049">
    <property type="entry name" value="DUF2283"/>
    <property type="match status" value="1"/>
</dbReference>
<dbReference type="AlphaFoldDB" id="A0A7Y9DQK8"/>
<sequence length="79" mass="8225">MDSTWDADVDAAYIDLSGDCTDPALKQVVVDTGSDEYEVILDFSAAGRLLGVEVIGAAAALDPGLLQALRRIDATPEAS</sequence>